<sequence>MRNLKKSRDGVEADSSSITTLPDEILLQILNRLIDLKTLCFCYLVSRRFSSIVLQVDTISFTAPLINPPIPDKNTVGDVSPRVKSLFVELPTSSEIGIDNRCLFKWKVKFGNRIESFMFLWPNSISDQDGFYLNGNEDDEEDIELTCDLSRQKFRISCQCLEDVVVRHKMSLFFIKSLPTLEKVSITDSGRSGEFSLSGEKLNEVNEWLHSTLETVMNRVEVPARVNQCYIPVLKLPVSGGCSSMNQVMKQVEVTTNKGRENMSFECCSCYILVYEIAVDAISISFTAPLVNPPIHDKNTVDDAAPFPPKFSSYYEMKSLKAVEPDADKAMGRAEASRSLEPCVIIFTSRLHNRQTRQSKSWFQID</sequence>
<dbReference type="AlphaFoldDB" id="A0AAU9LAV0"/>
<proteinExistence type="predicted"/>
<dbReference type="CDD" id="cd09917">
    <property type="entry name" value="F-box_SF"/>
    <property type="match status" value="1"/>
</dbReference>
<dbReference type="InterPro" id="IPR001810">
    <property type="entry name" value="F-box_dom"/>
</dbReference>
<dbReference type="PROSITE" id="PS50181">
    <property type="entry name" value="FBOX"/>
    <property type="match status" value="1"/>
</dbReference>
<dbReference type="InterPro" id="IPR036047">
    <property type="entry name" value="F-box-like_dom_sf"/>
</dbReference>
<evidence type="ECO:0000259" key="1">
    <source>
        <dbReference type="PROSITE" id="PS50181"/>
    </source>
</evidence>
<dbReference type="Proteomes" id="UP001157418">
    <property type="component" value="Unassembled WGS sequence"/>
</dbReference>
<dbReference type="Gene3D" id="1.20.1280.50">
    <property type="match status" value="1"/>
</dbReference>
<gene>
    <name evidence="2" type="ORF">LVIROSA_LOCUS592</name>
</gene>
<evidence type="ECO:0000313" key="2">
    <source>
        <dbReference type="EMBL" id="CAH1412584.1"/>
    </source>
</evidence>
<evidence type="ECO:0000313" key="3">
    <source>
        <dbReference type="Proteomes" id="UP001157418"/>
    </source>
</evidence>
<dbReference type="Pfam" id="PF12937">
    <property type="entry name" value="F-box-like"/>
    <property type="match status" value="1"/>
</dbReference>
<dbReference type="SUPFAM" id="SSF81383">
    <property type="entry name" value="F-box domain"/>
    <property type="match status" value="1"/>
</dbReference>
<dbReference type="PANTHER" id="PTHR31215">
    <property type="entry name" value="OS05G0510400 PROTEIN-RELATED"/>
    <property type="match status" value="1"/>
</dbReference>
<name>A0AAU9LAV0_9ASTR</name>
<keyword evidence="3" id="KW-1185">Reference proteome</keyword>
<feature type="domain" description="F-box" evidence="1">
    <location>
        <begin position="15"/>
        <end position="53"/>
    </location>
</feature>
<accession>A0AAU9LAV0</accession>
<protein>
    <recommendedName>
        <fullName evidence="1">F-box domain-containing protein</fullName>
    </recommendedName>
</protein>
<organism evidence="2 3">
    <name type="scientific">Lactuca virosa</name>
    <dbReference type="NCBI Taxonomy" id="75947"/>
    <lineage>
        <taxon>Eukaryota</taxon>
        <taxon>Viridiplantae</taxon>
        <taxon>Streptophyta</taxon>
        <taxon>Embryophyta</taxon>
        <taxon>Tracheophyta</taxon>
        <taxon>Spermatophyta</taxon>
        <taxon>Magnoliopsida</taxon>
        <taxon>eudicotyledons</taxon>
        <taxon>Gunneridae</taxon>
        <taxon>Pentapetalae</taxon>
        <taxon>asterids</taxon>
        <taxon>campanulids</taxon>
        <taxon>Asterales</taxon>
        <taxon>Asteraceae</taxon>
        <taxon>Cichorioideae</taxon>
        <taxon>Cichorieae</taxon>
        <taxon>Lactucinae</taxon>
        <taxon>Lactuca</taxon>
    </lineage>
</organism>
<comment type="caution">
    <text evidence="2">The sequence shown here is derived from an EMBL/GenBank/DDBJ whole genome shotgun (WGS) entry which is preliminary data.</text>
</comment>
<reference evidence="2 3" key="1">
    <citation type="submission" date="2022-01" db="EMBL/GenBank/DDBJ databases">
        <authorList>
            <person name="Xiong W."/>
            <person name="Schranz E."/>
        </authorList>
    </citation>
    <scope>NUCLEOTIDE SEQUENCE [LARGE SCALE GENOMIC DNA]</scope>
</reference>
<dbReference type="InterPro" id="IPR044809">
    <property type="entry name" value="AUF1-like"/>
</dbReference>
<dbReference type="EMBL" id="CAKMRJ010000001">
    <property type="protein sequence ID" value="CAH1412584.1"/>
    <property type="molecule type" value="Genomic_DNA"/>
</dbReference>